<dbReference type="InterPro" id="IPR000073">
    <property type="entry name" value="AB_hydrolase_1"/>
</dbReference>
<organism evidence="3 4">
    <name type="scientific">Kibdelosporangium philippinense</name>
    <dbReference type="NCBI Taxonomy" id="211113"/>
    <lineage>
        <taxon>Bacteria</taxon>
        <taxon>Bacillati</taxon>
        <taxon>Actinomycetota</taxon>
        <taxon>Actinomycetes</taxon>
        <taxon>Pseudonocardiales</taxon>
        <taxon>Pseudonocardiaceae</taxon>
        <taxon>Kibdelosporangium</taxon>
    </lineage>
</organism>
<feature type="domain" description="AB hydrolase-1" evidence="2">
    <location>
        <begin position="22"/>
        <end position="255"/>
    </location>
</feature>
<dbReference type="EMBL" id="JAJVCN010000002">
    <property type="protein sequence ID" value="MCE7006851.1"/>
    <property type="molecule type" value="Genomic_DNA"/>
</dbReference>
<protein>
    <submittedName>
        <fullName evidence="3">Alpha/beta fold hydrolase</fullName>
    </submittedName>
</protein>
<dbReference type="Gene3D" id="3.40.50.1820">
    <property type="entry name" value="alpha/beta hydrolase"/>
    <property type="match status" value="1"/>
</dbReference>
<comment type="caution">
    <text evidence="3">The sequence shown here is derived from an EMBL/GenBank/DDBJ whole genome shotgun (WGS) entry which is preliminary data.</text>
</comment>
<dbReference type="PRINTS" id="PR00412">
    <property type="entry name" value="EPOXHYDRLASE"/>
</dbReference>
<reference evidence="3 4" key="1">
    <citation type="submission" date="2021-12" db="EMBL/GenBank/DDBJ databases">
        <title>Genome sequence of Kibdelosporangium philippinense ATCC 49844.</title>
        <authorList>
            <person name="Fedorov E.A."/>
            <person name="Omeragic M."/>
            <person name="Shalygina K.F."/>
            <person name="Maclea K.S."/>
        </authorList>
    </citation>
    <scope>NUCLEOTIDE SEQUENCE [LARGE SCALE GENOMIC DNA]</scope>
    <source>
        <strain evidence="3 4">ATCC 49844</strain>
    </source>
</reference>
<accession>A0ABS8ZJP0</accession>
<dbReference type="SUPFAM" id="SSF53474">
    <property type="entry name" value="alpha/beta-Hydrolases"/>
    <property type="match status" value="1"/>
</dbReference>
<proteinExistence type="predicted"/>
<dbReference type="PRINTS" id="PR00111">
    <property type="entry name" value="ABHYDROLASE"/>
</dbReference>
<dbReference type="PANTHER" id="PTHR43433:SF5">
    <property type="entry name" value="AB HYDROLASE-1 DOMAIN-CONTAINING PROTEIN"/>
    <property type="match status" value="1"/>
</dbReference>
<dbReference type="InterPro" id="IPR000639">
    <property type="entry name" value="Epox_hydrolase-like"/>
</dbReference>
<gene>
    <name evidence="3" type="ORF">LWC34_29085</name>
</gene>
<dbReference type="InterPro" id="IPR050471">
    <property type="entry name" value="AB_hydrolase"/>
</dbReference>
<sequence length="263" mass="28259">MHISTDLGRIHVQVSGSGTPIVFWSSLLMDGSMWTAQEKHFADRYQVVLVDPPGHGQSDPLTELFTFDECARCVTQILDGIGAERAHFVGNSWGGMIGGTLAAHYPSRVISAVLMNCTGSPAPRAQKIEYGLLRHISRVIGMRGPLVKSAVDAFTGPTTRCSRPEVVARIDQAIRRIDVRSTGRAVTSVVPRRPNQLPLFKQISVPVLVVAGAQDATFPVAETKAMADAIPGAKFVVLPDTAHLAGLENPDEVNALIDDFLTG</sequence>
<dbReference type="Proteomes" id="UP001521150">
    <property type="component" value="Unassembled WGS sequence"/>
</dbReference>
<evidence type="ECO:0000313" key="3">
    <source>
        <dbReference type="EMBL" id="MCE7006851.1"/>
    </source>
</evidence>
<evidence type="ECO:0000256" key="1">
    <source>
        <dbReference type="ARBA" id="ARBA00022559"/>
    </source>
</evidence>
<evidence type="ECO:0000313" key="4">
    <source>
        <dbReference type="Proteomes" id="UP001521150"/>
    </source>
</evidence>
<dbReference type="GO" id="GO:0016787">
    <property type="term" value="F:hydrolase activity"/>
    <property type="evidence" value="ECO:0007669"/>
    <property type="project" value="UniProtKB-KW"/>
</dbReference>
<evidence type="ECO:0000259" key="2">
    <source>
        <dbReference type="Pfam" id="PF12697"/>
    </source>
</evidence>
<dbReference type="RefSeq" id="WP_233728276.1">
    <property type="nucleotide sequence ID" value="NZ_JAJVCN010000002.1"/>
</dbReference>
<keyword evidence="1" id="KW-0560">Oxidoreductase</keyword>
<dbReference type="InterPro" id="IPR029058">
    <property type="entry name" value="AB_hydrolase_fold"/>
</dbReference>
<keyword evidence="4" id="KW-1185">Reference proteome</keyword>
<name>A0ABS8ZJP0_9PSEU</name>
<keyword evidence="1" id="KW-0575">Peroxidase</keyword>
<dbReference type="Pfam" id="PF12697">
    <property type="entry name" value="Abhydrolase_6"/>
    <property type="match status" value="1"/>
</dbReference>
<keyword evidence="3" id="KW-0378">Hydrolase</keyword>
<dbReference type="PANTHER" id="PTHR43433">
    <property type="entry name" value="HYDROLASE, ALPHA/BETA FOLD FAMILY PROTEIN"/>
    <property type="match status" value="1"/>
</dbReference>